<dbReference type="InterPro" id="IPR055583">
    <property type="entry name" value="DUF7159"/>
</dbReference>
<accession>A0A117INQ9</accession>
<dbReference type="AlphaFoldDB" id="A0A117INQ9"/>
<feature type="compositionally biased region" description="Low complexity" evidence="1">
    <location>
        <begin position="308"/>
        <end position="320"/>
    </location>
</feature>
<dbReference type="RefSeq" id="WP_003924864.1">
    <property type="nucleotide sequence ID" value="NZ_BCTB01000050.1"/>
</dbReference>
<evidence type="ECO:0000313" key="4">
    <source>
        <dbReference type="EMBL" id="GAT17078.1"/>
    </source>
</evidence>
<evidence type="ECO:0000259" key="2">
    <source>
        <dbReference type="Pfam" id="PF23715"/>
    </source>
</evidence>
<organism evidence="4 5">
    <name type="scientific">Mycolicibacterium thermoresistibile</name>
    <name type="common">Mycobacterium thermoresistibile</name>
    <dbReference type="NCBI Taxonomy" id="1797"/>
    <lineage>
        <taxon>Bacteria</taxon>
        <taxon>Bacillati</taxon>
        <taxon>Actinomycetota</taxon>
        <taxon>Actinomycetes</taxon>
        <taxon>Mycobacteriales</taxon>
        <taxon>Mycobacteriaceae</taxon>
        <taxon>Mycolicibacterium</taxon>
    </lineage>
</organism>
<feature type="compositionally biased region" description="Pro residues" evidence="1">
    <location>
        <begin position="337"/>
        <end position="359"/>
    </location>
</feature>
<evidence type="ECO:0000256" key="1">
    <source>
        <dbReference type="SAM" id="MobiDB-lite"/>
    </source>
</evidence>
<dbReference type="OrthoDB" id="4641856at2"/>
<dbReference type="Proteomes" id="UP000069654">
    <property type="component" value="Unassembled WGS sequence"/>
</dbReference>
<proteinExistence type="predicted"/>
<dbReference type="EMBL" id="BCTB01000050">
    <property type="protein sequence ID" value="GAT17078.1"/>
    <property type="molecule type" value="Genomic_DNA"/>
</dbReference>
<evidence type="ECO:0000313" key="5">
    <source>
        <dbReference type="Proteomes" id="UP000069654"/>
    </source>
</evidence>
<reference evidence="5" key="2">
    <citation type="submission" date="2016-02" db="EMBL/GenBank/DDBJ databases">
        <title>Draft genome sequence of five rapidly growing Mycobacterium species.</title>
        <authorList>
            <person name="Katahira K."/>
            <person name="Gotou Y."/>
            <person name="Iida K."/>
            <person name="Ogura Y."/>
            <person name="Hayashi T."/>
        </authorList>
    </citation>
    <scope>NUCLEOTIDE SEQUENCE [LARGE SCALE GENOMIC DNA]</scope>
    <source>
        <strain evidence="5">JCM6362</strain>
    </source>
</reference>
<feature type="compositionally biased region" description="Pro residues" evidence="1">
    <location>
        <begin position="290"/>
        <end position="307"/>
    </location>
</feature>
<feature type="compositionally biased region" description="Pro residues" evidence="1">
    <location>
        <begin position="367"/>
        <end position="376"/>
    </location>
</feature>
<dbReference type="InterPro" id="IPR055581">
    <property type="entry name" value="DUF7157"/>
</dbReference>
<dbReference type="PRINTS" id="PR01217">
    <property type="entry name" value="PRICHEXTENSN"/>
</dbReference>
<dbReference type="OMA" id="TSRAIRW"/>
<feature type="domain" description="DUF7159" evidence="3">
    <location>
        <begin position="2"/>
        <end position="221"/>
    </location>
</feature>
<sequence>MDFVLGLSVTSAGTRAVLVEGAAGDGATLDQFSSATTDDLVLALSENPTFGPALNAAASGDGISTIGVTCSHDATTAAGLVVDDLLARGCRNVVSVSELDAAEALATGLADLAGYTEIAVCIAEPDDAVIAVVGADDVVLDGIGRAAAPAPENIADHLLTTLGDTAATPQAVFVVGSAPDVGDVAAALEATLEVPVLSAQEGDLALARGAALASARSAAVAYPPARPLRLTRVGVLSSVLVAASLTFVVSLSLALTPQPASEQRATSPTAGDARPVAGPPSAPKVVPSAPEAPPPAPEAPPAPPPEAPEILPEQLEPEQVAPVREVASAQQRWQAPAAPPPAPEAPAPAPPPAAPPPAPENVAPAPVYTPPEPAHVPPASEYTPPQPPAVQPPGYVPPPVDPAPQPRLRDRIIERIPILNRFHEPQFPG</sequence>
<dbReference type="Pfam" id="PF23715">
    <property type="entry name" value="DUF7157"/>
    <property type="match status" value="1"/>
</dbReference>
<feature type="region of interest" description="Disordered" evidence="1">
    <location>
        <begin position="257"/>
        <end position="406"/>
    </location>
</feature>
<reference evidence="4 5" key="1">
    <citation type="journal article" date="2016" name="Genome Announc.">
        <title>Draft Genome Sequences of Five Rapidly Growing Mycobacterium Species, M. thermoresistibile, M. fortuitum subsp. acetamidolyticum, M. canariasense, M. brisbanense, and M. novocastrense.</title>
        <authorList>
            <person name="Katahira K."/>
            <person name="Ogura Y."/>
            <person name="Gotoh Y."/>
            <person name="Hayashi T."/>
        </authorList>
    </citation>
    <scope>NUCLEOTIDE SEQUENCE [LARGE SCALE GENOMIC DNA]</scope>
    <source>
        <strain evidence="4 5">JCM6362</strain>
    </source>
</reference>
<feature type="domain" description="DUF7157" evidence="2">
    <location>
        <begin position="352"/>
        <end position="426"/>
    </location>
</feature>
<dbReference type="Pfam" id="PF23717">
    <property type="entry name" value="DUF7159"/>
    <property type="match status" value="1"/>
</dbReference>
<evidence type="ECO:0000259" key="3">
    <source>
        <dbReference type="Pfam" id="PF23717"/>
    </source>
</evidence>
<comment type="caution">
    <text evidence="4">The sequence shown here is derived from an EMBL/GenBank/DDBJ whole genome shotgun (WGS) entry which is preliminary data.</text>
</comment>
<feature type="compositionally biased region" description="Pro residues" evidence="1">
    <location>
        <begin position="384"/>
        <end position="405"/>
    </location>
</feature>
<dbReference type="STRING" id="1797.RMCT_4047"/>
<feature type="compositionally biased region" description="Polar residues" evidence="1">
    <location>
        <begin position="258"/>
        <end position="269"/>
    </location>
</feature>
<gene>
    <name evidence="4" type="ORF">RMCT_4047</name>
</gene>
<name>A0A117INQ9_MYCTH</name>
<protein>
    <submittedName>
        <fullName evidence="4">Uncharacterized protein</fullName>
    </submittedName>
</protein>